<dbReference type="Pfam" id="PF01047">
    <property type="entry name" value="MarR"/>
    <property type="match status" value="1"/>
</dbReference>
<dbReference type="PRINTS" id="PR00598">
    <property type="entry name" value="HTHMARR"/>
</dbReference>
<dbReference type="PANTHER" id="PTHR33164">
    <property type="entry name" value="TRANSCRIPTIONAL REGULATOR, MARR FAMILY"/>
    <property type="match status" value="1"/>
</dbReference>
<dbReference type="GO" id="GO:0006950">
    <property type="term" value="P:response to stress"/>
    <property type="evidence" value="ECO:0007669"/>
    <property type="project" value="TreeGrafter"/>
</dbReference>
<dbReference type="SMART" id="SM00347">
    <property type="entry name" value="HTH_MARR"/>
    <property type="match status" value="1"/>
</dbReference>
<dbReference type="GO" id="GO:0003700">
    <property type="term" value="F:DNA-binding transcription factor activity"/>
    <property type="evidence" value="ECO:0007669"/>
    <property type="project" value="InterPro"/>
</dbReference>
<reference evidence="7" key="1">
    <citation type="submission" date="2016-10" db="EMBL/GenBank/DDBJ databases">
        <authorList>
            <person name="Varghese N."/>
            <person name="Submissions S."/>
        </authorList>
    </citation>
    <scope>NUCLEOTIDE SEQUENCE [LARGE SCALE GENOMIC DNA]</scope>
    <source>
        <strain evidence="7">DSM 45245</strain>
    </source>
</reference>
<dbReference type="PANTHER" id="PTHR33164:SF64">
    <property type="entry name" value="TRANSCRIPTIONAL REGULATOR SLYA"/>
    <property type="match status" value="1"/>
</dbReference>
<dbReference type="InterPro" id="IPR036388">
    <property type="entry name" value="WH-like_DNA-bd_sf"/>
</dbReference>
<dbReference type="STRING" id="405436.SAMN05444365_103598"/>
<dbReference type="OrthoDB" id="8635520at2"/>
<organism evidence="6 7">
    <name type="scientific">Micromonospora pattaloongensis</name>
    <dbReference type="NCBI Taxonomy" id="405436"/>
    <lineage>
        <taxon>Bacteria</taxon>
        <taxon>Bacillati</taxon>
        <taxon>Actinomycetota</taxon>
        <taxon>Actinomycetes</taxon>
        <taxon>Micromonosporales</taxon>
        <taxon>Micromonosporaceae</taxon>
        <taxon>Micromonospora</taxon>
    </lineage>
</organism>
<dbReference type="SUPFAM" id="SSF46785">
    <property type="entry name" value="Winged helix' DNA-binding domain"/>
    <property type="match status" value="1"/>
</dbReference>
<dbReference type="InterPro" id="IPR000835">
    <property type="entry name" value="HTH_MarR-typ"/>
</dbReference>
<name>A0A1H3N0N5_9ACTN</name>
<dbReference type="RefSeq" id="WP_091555681.1">
    <property type="nucleotide sequence ID" value="NZ_FNPH01000003.1"/>
</dbReference>
<dbReference type="GO" id="GO:0003677">
    <property type="term" value="F:DNA binding"/>
    <property type="evidence" value="ECO:0007669"/>
    <property type="project" value="UniProtKB-KW"/>
</dbReference>
<dbReference type="Proteomes" id="UP000242415">
    <property type="component" value="Unassembled WGS sequence"/>
</dbReference>
<dbReference type="PROSITE" id="PS50995">
    <property type="entry name" value="HTH_MARR_2"/>
    <property type="match status" value="1"/>
</dbReference>
<evidence type="ECO:0000259" key="5">
    <source>
        <dbReference type="PROSITE" id="PS50995"/>
    </source>
</evidence>
<evidence type="ECO:0000313" key="6">
    <source>
        <dbReference type="EMBL" id="SDY82368.1"/>
    </source>
</evidence>
<dbReference type="Gene3D" id="1.10.10.10">
    <property type="entry name" value="Winged helix-like DNA-binding domain superfamily/Winged helix DNA-binding domain"/>
    <property type="match status" value="1"/>
</dbReference>
<keyword evidence="2 6" id="KW-0238">DNA-binding</keyword>
<feature type="domain" description="HTH marR-type" evidence="5">
    <location>
        <begin position="19"/>
        <end position="151"/>
    </location>
</feature>
<dbReference type="EMBL" id="FNPH01000003">
    <property type="protein sequence ID" value="SDY82368.1"/>
    <property type="molecule type" value="Genomic_DNA"/>
</dbReference>
<keyword evidence="4" id="KW-0175">Coiled coil</keyword>
<dbReference type="InterPro" id="IPR039422">
    <property type="entry name" value="MarR/SlyA-like"/>
</dbReference>
<dbReference type="InterPro" id="IPR036390">
    <property type="entry name" value="WH_DNA-bd_sf"/>
</dbReference>
<proteinExistence type="predicted"/>
<protein>
    <submittedName>
        <fullName evidence="6">DNA-binding transcriptional regulator, MarR family</fullName>
    </submittedName>
</protein>
<keyword evidence="7" id="KW-1185">Reference proteome</keyword>
<evidence type="ECO:0000256" key="3">
    <source>
        <dbReference type="ARBA" id="ARBA00023163"/>
    </source>
</evidence>
<dbReference type="AlphaFoldDB" id="A0A1H3N0N5"/>
<sequence>MTSASGPTADAAAVCRALDTDLGWALGVVFRSYCKAFATVVDDLPGGHRGYQVLAAAVGDLPNTQLALAQQLGVDRTVMTYLLDDLERAELVARRPDPNDRRARRVTATDRGRALLAELDERLRRAEEQVLSALSGDDRATFRTLLQRVATRAESLEPRAGAYDAPAR</sequence>
<keyword evidence="1" id="KW-0805">Transcription regulation</keyword>
<keyword evidence="3" id="KW-0804">Transcription</keyword>
<evidence type="ECO:0000256" key="2">
    <source>
        <dbReference type="ARBA" id="ARBA00023125"/>
    </source>
</evidence>
<evidence type="ECO:0000256" key="1">
    <source>
        <dbReference type="ARBA" id="ARBA00023015"/>
    </source>
</evidence>
<evidence type="ECO:0000313" key="7">
    <source>
        <dbReference type="Proteomes" id="UP000242415"/>
    </source>
</evidence>
<accession>A0A1H3N0N5</accession>
<evidence type="ECO:0000256" key="4">
    <source>
        <dbReference type="SAM" id="Coils"/>
    </source>
</evidence>
<gene>
    <name evidence="6" type="ORF">SAMN05444365_103598</name>
</gene>
<feature type="coiled-coil region" evidence="4">
    <location>
        <begin position="109"/>
        <end position="136"/>
    </location>
</feature>